<keyword evidence="4" id="KW-1185">Reference proteome</keyword>
<dbReference type="Proteomes" id="UP001497623">
    <property type="component" value="Unassembled WGS sequence"/>
</dbReference>
<comment type="caution">
    <text evidence="3">The sequence shown here is derived from an EMBL/GenBank/DDBJ whole genome shotgun (WGS) entry which is preliminary data.</text>
</comment>
<dbReference type="InterPro" id="IPR013761">
    <property type="entry name" value="SAM/pointed_sf"/>
</dbReference>
<dbReference type="SUPFAM" id="SSF47769">
    <property type="entry name" value="SAM/Pointed domain"/>
    <property type="match status" value="1"/>
</dbReference>
<dbReference type="Pfam" id="PF23307">
    <property type="entry name" value="SAM_KIDINS220"/>
    <property type="match status" value="1"/>
</dbReference>
<organism evidence="3 4">
    <name type="scientific">Meganyctiphanes norvegica</name>
    <name type="common">Northern krill</name>
    <name type="synonym">Thysanopoda norvegica</name>
    <dbReference type="NCBI Taxonomy" id="48144"/>
    <lineage>
        <taxon>Eukaryota</taxon>
        <taxon>Metazoa</taxon>
        <taxon>Ecdysozoa</taxon>
        <taxon>Arthropoda</taxon>
        <taxon>Crustacea</taxon>
        <taxon>Multicrustacea</taxon>
        <taxon>Malacostraca</taxon>
        <taxon>Eumalacostraca</taxon>
        <taxon>Eucarida</taxon>
        <taxon>Euphausiacea</taxon>
        <taxon>Euphausiidae</taxon>
        <taxon>Meganyctiphanes</taxon>
    </lineage>
</organism>
<dbReference type="InterPro" id="IPR052771">
    <property type="entry name" value="Neurotrophin_sig_adaptor"/>
</dbReference>
<dbReference type="PANTHER" id="PTHR24116">
    <property type="entry name" value="KINASE D-INTERACTING SUBSTRATE OF 220 KDA"/>
    <property type="match status" value="1"/>
</dbReference>
<dbReference type="GO" id="GO:0019887">
    <property type="term" value="F:protein kinase regulator activity"/>
    <property type="evidence" value="ECO:0007669"/>
    <property type="project" value="TreeGrafter"/>
</dbReference>
<name>A0AAV2QL91_MEGNR</name>
<sequence length="402" mass="46034">MVAFRVSFAWLNVATWVYITEYWPVRSSWLIHFCLTNQQKQTTDDTMSLKTIYDRIKGYISANMDMSPLLEMDKEEAKLEEFLSTPKIPQVHDILQLSSFTISLDPRIREMISECNPTFESSNAVVSVDNHHIQDSSFEQGVVATFGTVFPEMNRNFQELQEHSTQPFISYPRSSNRSSLTSSQTLMEHSTHGRISYPSSSNRSSLTSMMSPTWGFYGEAILSAQALLPGTQTHLPNILHSNSTGASGKILSKLKLEDLYEMLDDIDGLSEVSTAKYKKMFQEQNITGRVLSNCQLEQLKELLPVSFGEWELFRMAIEYLRKTESEIEHRNTSLQEDKPHRNRKSGIDFTMMAEKVEQVFGPSRTSDRFNEVMELEEYTPLDTNEDNTTIGGQNKDIYKQDS</sequence>
<proteinExistence type="predicted"/>
<protein>
    <recommendedName>
        <fullName evidence="2">Kinase D-interacting substrate of 220 kDa-like SAM domain-containing protein</fullName>
    </recommendedName>
</protein>
<dbReference type="EMBL" id="CAXKWB010008313">
    <property type="protein sequence ID" value="CAL4090680.1"/>
    <property type="molecule type" value="Genomic_DNA"/>
</dbReference>
<feature type="region of interest" description="Disordered" evidence="1">
    <location>
        <begin position="377"/>
        <end position="402"/>
    </location>
</feature>
<evidence type="ECO:0000313" key="3">
    <source>
        <dbReference type="EMBL" id="CAL4090680.1"/>
    </source>
</evidence>
<evidence type="ECO:0000256" key="1">
    <source>
        <dbReference type="SAM" id="MobiDB-lite"/>
    </source>
</evidence>
<gene>
    <name evidence="3" type="ORF">MNOR_LOCUS14077</name>
</gene>
<dbReference type="PANTHER" id="PTHR24116:SF0">
    <property type="entry name" value="KINASE D-INTERACTING SUBSTRATE OF 220 KDA"/>
    <property type="match status" value="1"/>
</dbReference>
<reference evidence="3 4" key="1">
    <citation type="submission" date="2024-05" db="EMBL/GenBank/DDBJ databases">
        <authorList>
            <person name="Wallberg A."/>
        </authorList>
    </citation>
    <scope>NUCLEOTIDE SEQUENCE [LARGE SCALE GENOMIC DNA]</scope>
</reference>
<accession>A0AAV2QL91</accession>
<evidence type="ECO:0000313" key="4">
    <source>
        <dbReference type="Proteomes" id="UP001497623"/>
    </source>
</evidence>
<dbReference type="AlphaFoldDB" id="A0AAV2QL91"/>
<dbReference type="GO" id="GO:0030165">
    <property type="term" value="F:PDZ domain binding"/>
    <property type="evidence" value="ECO:0007669"/>
    <property type="project" value="TreeGrafter"/>
</dbReference>
<feature type="domain" description="Kinase D-interacting substrate of 220 kDa-like SAM" evidence="2">
    <location>
        <begin position="250"/>
        <end position="331"/>
    </location>
</feature>
<dbReference type="Gene3D" id="1.10.150.50">
    <property type="entry name" value="Transcription Factor, Ets-1"/>
    <property type="match status" value="1"/>
</dbReference>
<dbReference type="InterPro" id="IPR057092">
    <property type="entry name" value="SAM_KIDINS220"/>
</dbReference>
<evidence type="ECO:0000259" key="2">
    <source>
        <dbReference type="Pfam" id="PF23307"/>
    </source>
</evidence>